<protein>
    <submittedName>
        <fullName evidence="4">Telomere length regulation protein TEL2-like protein</fullName>
    </submittedName>
</protein>
<dbReference type="InterPro" id="IPR019337">
    <property type="entry name" value="Telomere_length_regulation_dom"/>
</dbReference>
<dbReference type="OMA" id="NNHWIYL"/>
<evidence type="ECO:0000256" key="2">
    <source>
        <dbReference type="SAM" id="MobiDB-lite"/>
    </source>
</evidence>
<dbReference type="Pfam" id="PF10193">
    <property type="entry name" value="Telomere_reg-2"/>
    <property type="match status" value="1"/>
</dbReference>
<reference evidence="4 5" key="1">
    <citation type="submission" date="2014-11" db="EMBL/GenBank/DDBJ databases">
        <title>Genetic blueprint of the zoonotic pathogen Toxocara canis.</title>
        <authorList>
            <person name="Zhu X.-Q."/>
            <person name="Korhonen P.K."/>
            <person name="Cai H."/>
            <person name="Young N.D."/>
            <person name="Nejsum P."/>
            <person name="von Samson-Himmelstjerna G."/>
            <person name="Boag P.R."/>
            <person name="Tan P."/>
            <person name="Li Q."/>
            <person name="Min J."/>
            <person name="Yang Y."/>
            <person name="Wang X."/>
            <person name="Fang X."/>
            <person name="Hall R.S."/>
            <person name="Hofmann A."/>
            <person name="Sternberg P.W."/>
            <person name="Jex A.R."/>
            <person name="Gasser R.B."/>
        </authorList>
    </citation>
    <scope>NUCLEOTIDE SEQUENCE [LARGE SCALE GENOMIC DNA]</scope>
    <source>
        <strain evidence="4">PN_DK_2014</strain>
    </source>
</reference>
<sequence length="915" mass="104933">MNNWSDFEEYESIKTRILAAADCPDRAVVMAVIGDAKEMMLSKKVSKWTTNNILTTLMSQMQNSFVGLLTSSEFRRLVIETFLAAPAQCSLVAVLNNIRCAENCDIQRVFELLDAVEEHSLRTLVEESFSRRPDDSEWCAFLDEIGRLLWQFQDRIYNTMASTPHDPLVRFFLLNENDRSAIQVVSIYFVITKGKIFVHVLHRTLIIDLLAPTKPQVKMLWCEFIYVAFECFATLCDRDQELSEAFLRLKDDVHSVFLAAHWKRILKTVKNAVTVAKERIENCLDTNMQFVATLIPPLFRSSPENFDGLILWLGANEDSPIWERLNSRLLSEAILNGFLPGRSALVQIVLAATDGAMLKRLLGNEILRDPMKKLLFEDMLINKVFGVEKNVPLKLVQCLNTGSQDFSSTQGERARVKLHIETAIRLLKVWSQKSHLLHSSDEQLTYMDCAVLCFVKYASDEVRKGMKWLAEEPLINGTQRHLECSDPRRKIRGLFIAEKLSEWLSFHGLQFDRNAEMERELIDLRAIVNGDLEQLPKPVSMDDPEEHREVAQEMSAELTSLPTRERVELDSDDDDFPEYSIPDEELHPKESADEDAVEKREPPPHYIRDCMEALYESENYAKFEAAFGVLNQFIRKRALGYDGIAEELIMKLVFLEDRFSTKNFEEQRCEMLVSCMVMSPHLAPMLIGLMYSRRCSMCNRYLILNVLSEAATELSSRAGREVEKSVKTIMEKPKEGPKNWREIIDERVEMKTRRFGRGKTNADLPAPQKNRFAEFASSFLRPLLAINQHREHLNLKKEDSALLAKIIGTAGHILQCAQNCPCSPRLATWLEICVRELRTHEDSSVRLSVLFCYESICHALPNEVYFELFAESVPEWLAYASFETKNDPSAVCRELAARVQYLIVSKAPLPFHNSA</sequence>
<organism evidence="4 5">
    <name type="scientific">Toxocara canis</name>
    <name type="common">Canine roundworm</name>
    <dbReference type="NCBI Taxonomy" id="6265"/>
    <lineage>
        <taxon>Eukaryota</taxon>
        <taxon>Metazoa</taxon>
        <taxon>Ecdysozoa</taxon>
        <taxon>Nematoda</taxon>
        <taxon>Chromadorea</taxon>
        <taxon>Rhabditida</taxon>
        <taxon>Spirurina</taxon>
        <taxon>Ascaridomorpha</taxon>
        <taxon>Ascaridoidea</taxon>
        <taxon>Toxocaridae</taxon>
        <taxon>Toxocara</taxon>
    </lineage>
</organism>
<feature type="region of interest" description="Disordered" evidence="2">
    <location>
        <begin position="553"/>
        <end position="603"/>
    </location>
</feature>
<comment type="caution">
    <text evidence="4">The sequence shown here is derived from an EMBL/GenBank/DDBJ whole genome shotgun (WGS) entry which is preliminary data.</text>
</comment>
<dbReference type="PANTHER" id="PTHR15830">
    <property type="entry name" value="TELOMERE LENGTH REGULATION PROTEIN TEL2 FAMILY MEMBER"/>
    <property type="match status" value="1"/>
</dbReference>
<dbReference type="InterPro" id="IPR051970">
    <property type="entry name" value="TEL2_Regulation"/>
</dbReference>
<dbReference type="EMBL" id="JPKZ01000843">
    <property type="protein sequence ID" value="KHN85249.1"/>
    <property type="molecule type" value="Genomic_DNA"/>
</dbReference>
<accession>A0A0B2VV31</accession>
<comment type="similarity">
    <text evidence="1">Belongs to the TEL2 family.</text>
</comment>
<evidence type="ECO:0000259" key="3">
    <source>
        <dbReference type="Pfam" id="PF10193"/>
    </source>
</evidence>
<evidence type="ECO:0000313" key="5">
    <source>
        <dbReference type="Proteomes" id="UP000031036"/>
    </source>
</evidence>
<feature type="domain" description="Telomere length regulation protein conserved" evidence="3">
    <location>
        <begin position="604"/>
        <end position="711"/>
    </location>
</feature>
<evidence type="ECO:0000313" key="4">
    <source>
        <dbReference type="EMBL" id="KHN85249.1"/>
    </source>
</evidence>
<feature type="compositionally biased region" description="Basic and acidic residues" evidence="2">
    <location>
        <begin position="584"/>
        <end position="603"/>
    </location>
</feature>
<dbReference type="STRING" id="6265.A0A0B2VV31"/>
<proteinExistence type="inferred from homology"/>
<keyword evidence="5" id="KW-1185">Reference proteome</keyword>
<dbReference type="Proteomes" id="UP000031036">
    <property type="component" value="Unassembled WGS sequence"/>
</dbReference>
<feature type="compositionally biased region" description="Acidic residues" evidence="2">
    <location>
        <begin position="570"/>
        <end position="583"/>
    </location>
</feature>
<dbReference type="InterPro" id="IPR038528">
    <property type="entry name" value="TEL2_C_sf"/>
</dbReference>
<dbReference type="GO" id="GO:0051083">
    <property type="term" value="P:'de novo' cotranslational protein folding"/>
    <property type="evidence" value="ECO:0007669"/>
    <property type="project" value="TreeGrafter"/>
</dbReference>
<dbReference type="GO" id="GO:0005829">
    <property type="term" value="C:cytosol"/>
    <property type="evidence" value="ECO:0007669"/>
    <property type="project" value="TreeGrafter"/>
</dbReference>
<dbReference type="PANTHER" id="PTHR15830:SF10">
    <property type="entry name" value="TELOMERE LENGTH REGULATION PROTEIN TEL2 HOMOLOG"/>
    <property type="match status" value="1"/>
</dbReference>
<gene>
    <name evidence="4" type="primary">telo2</name>
    <name evidence="4" type="ORF">Tcan_04140</name>
</gene>
<dbReference type="GO" id="GO:0042162">
    <property type="term" value="F:telomeric DNA binding"/>
    <property type="evidence" value="ECO:0007669"/>
    <property type="project" value="TreeGrafter"/>
</dbReference>
<dbReference type="InterPro" id="IPR016024">
    <property type="entry name" value="ARM-type_fold"/>
</dbReference>
<dbReference type="SUPFAM" id="SSF48371">
    <property type="entry name" value="ARM repeat"/>
    <property type="match status" value="1"/>
</dbReference>
<name>A0A0B2VV31_TOXCA</name>
<dbReference type="OrthoDB" id="10258062at2759"/>
<evidence type="ECO:0000256" key="1">
    <source>
        <dbReference type="ARBA" id="ARBA00006133"/>
    </source>
</evidence>
<dbReference type="GO" id="GO:0051879">
    <property type="term" value="F:Hsp90 protein binding"/>
    <property type="evidence" value="ECO:0007669"/>
    <property type="project" value="TreeGrafter"/>
</dbReference>
<dbReference type="Gene3D" id="1.25.40.720">
    <property type="entry name" value="Telomere length regulation protein 2, C-terminal domain"/>
    <property type="match status" value="1"/>
</dbReference>
<dbReference type="AlphaFoldDB" id="A0A0B2VV31"/>